<evidence type="ECO:0000256" key="1">
    <source>
        <dbReference type="SAM" id="MobiDB-lite"/>
    </source>
</evidence>
<reference evidence="2 3" key="1">
    <citation type="submission" date="2013-02" db="EMBL/GenBank/DDBJ databases">
        <title>Draft Genome Sequence of Streptomyces aurantiacus, Which Produces Setomimycin.</title>
        <authorList>
            <person name="Gruening B.A."/>
            <person name="Praeg A."/>
            <person name="Erxleben A."/>
            <person name="Guenther S."/>
            <person name="Mueller M."/>
        </authorList>
    </citation>
    <scope>NUCLEOTIDE SEQUENCE [LARGE SCALE GENOMIC DNA]</scope>
    <source>
        <strain evidence="2 3">JA 4570</strain>
    </source>
</reference>
<protein>
    <submittedName>
        <fullName evidence="2">Uncharacterized protein</fullName>
    </submittedName>
</protein>
<dbReference type="RefSeq" id="WP_016643604.1">
    <property type="nucleotide sequence ID" value="NZ_AOPZ01000311.1"/>
</dbReference>
<gene>
    <name evidence="2" type="ORF">STRAU_5483</name>
</gene>
<feature type="region of interest" description="Disordered" evidence="1">
    <location>
        <begin position="201"/>
        <end position="263"/>
    </location>
</feature>
<name>S3ZFR4_9ACTN</name>
<keyword evidence="3" id="KW-1185">Reference proteome</keyword>
<dbReference type="AlphaFoldDB" id="S3ZFR4"/>
<evidence type="ECO:0000313" key="2">
    <source>
        <dbReference type="EMBL" id="EPH41479.1"/>
    </source>
</evidence>
<comment type="caution">
    <text evidence="2">The sequence shown here is derived from an EMBL/GenBank/DDBJ whole genome shotgun (WGS) entry which is preliminary data.</text>
</comment>
<dbReference type="OrthoDB" id="4520934at2"/>
<dbReference type="PATRIC" id="fig|1286094.4.peg.5413"/>
<sequence>MTGVFDDDHNDEGPGKGLLSSGLGAVLQNATVVVKAPVGTALDTIPAPRPPVGDGPLTAEEREALDACKAGLNNLHNAFWIAGKSLETMQTGNLHRNEGIGSFAEYVWINWEISESQMHRLIGEWRIGEQLAQLGHRPRESQVRELADIKQAAGDRAAVAVYDAVVRAGQRVTARLLKDVSRQLPPLTADLSPAEIGKLVHQVLSPPPPGPETAGATDSDTSRATPGEQQDSTVPNITSLGENSPIGESGPQPSNPNGPDGAKDLRMLNAALTELKQVDRSISKPAVRRVLEFDADRATALLTEIDATLNRIGRSIAVRRTDQ</sequence>
<feature type="compositionally biased region" description="Polar residues" evidence="1">
    <location>
        <begin position="216"/>
        <end position="242"/>
    </location>
</feature>
<proteinExistence type="predicted"/>
<accession>S3ZFR4</accession>
<organism evidence="2 3">
    <name type="scientific">Streptomyces aurantiacus JA 4570</name>
    <dbReference type="NCBI Taxonomy" id="1286094"/>
    <lineage>
        <taxon>Bacteria</taxon>
        <taxon>Bacillati</taxon>
        <taxon>Actinomycetota</taxon>
        <taxon>Actinomycetes</taxon>
        <taxon>Kitasatosporales</taxon>
        <taxon>Streptomycetaceae</taxon>
        <taxon>Streptomyces</taxon>
        <taxon>Streptomyces aurantiacus group</taxon>
    </lineage>
</organism>
<evidence type="ECO:0000313" key="3">
    <source>
        <dbReference type="Proteomes" id="UP000014629"/>
    </source>
</evidence>
<dbReference type="Proteomes" id="UP000014629">
    <property type="component" value="Unassembled WGS sequence"/>
</dbReference>
<dbReference type="EMBL" id="AOPZ01000311">
    <property type="protein sequence ID" value="EPH41479.1"/>
    <property type="molecule type" value="Genomic_DNA"/>
</dbReference>